<protein>
    <submittedName>
        <fullName evidence="2">KLLA0E18283p</fullName>
    </submittedName>
</protein>
<dbReference type="Proteomes" id="UP000000598">
    <property type="component" value="Chromosome E"/>
</dbReference>
<reference evidence="2 3" key="1">
    <citation type="journal article" date="2004" name="Nature">
        <title>Genome evolution in yeasts.</title>
        <authorList>
            <consortium name="Genolevures"/>
            <person name="Dujon B."/>
            <person name="Sherman D."/>
            <person name="Fischer G."/>
            <person name="Durrens P."/>
            <person name="Casaregola S."/>
            <person name="Lafontaine I."/>
            <person name="de Montigny J."/>
            <person name="Marck C."/>
            <person name="Neuveglise C."/>
            <person name="Talla E."/>
            <person name="Goffard N."/>
            <person name="Frangeul L."/>
            <person name="Aigle M."/>
            <person name="Anthouard V."/>
            <person name="Babour A."/>
            <person name="Barbe V."/>
            <person name="Barnay S."/>
            <person name="Blanchin S."/>
            <person name="Beckerich J.M."/>
            <person name="Beyne E."/>
            <person name="Bleykasten C."/>
            <person name="Boisrame A."/>
            <person name="Boyer J."/>
            <person name="Cattolico L."/>
            <person name="Confanioleri F."/>
            <person name="de Daruvar A."/>
            <person name="Despons L."/>
            <person name="Fabre E."/>
            <person name="Fairhead C."/>
            <person name="Ferry-Dumazet H."/>
            <person name="Groppi A."/>
            <person name="Hantraye F."/>
            <person name="Hennequin C."/>
            <person name="Jauniaux N."/>
            <person name="Joyet P."/>
            <person name="Kachouri R."/>
            <person name="Kerrest A."/>
            <person name="Koszul R."/>
            <person name="Lemaire M."/>
            <person name="Lesur I."/>
            <person name="Ma L."/>
            <person name="Muller H."/>
            <person name="Nicaud J.M."/>
            <person name="Nikolski M."/>
            <person name="Oztas S."/>
            <person name="Ozier-Kalogeropoulos O."/>
            <person name="Pellenz S."/>
            <person name="Potier S."/>
            <person name="Richard G.F."/>
            <person name="Straub M.L."/>
            <person name="Suleau A."/>
            <person name="Swennene D."/>
            <person name="Tekaia F."/>
            <person name="Wesolowski-Louvel M."/>
            <person name="Westhof E."/>
            <person name="Wirth B."/>
            <person name="Zeniou-Meyer M."/>
            <person name="Zivanovic I."/>
            <person name="Bolotin-Fukuhara M."/>
            <person name="Thierry A."/>
            <person name="Bouchier C."/>
            <person name="Caudron B."/>
            <person name="Scarpelli C."/>
            <person name="Gaillardin C."/>
            <person name="Weissenbach J."/>
            <person name="Wincker P."/>
            <person name="Souciet J.L."/>
        </authorList>
    </citation>
    <scope>NUCLEOTIDE SEQUENCE [LARGE SCALE GENOMIC DNA]</scope>
    <source>
        <strain evidence="3">ATCC 8585 / CBS 2359 / DSM 70799 / NBRC 1267 / NRRL Y-1140 / WM37</strain>
    </source>
</reference>
<dbReference type="Pfam" id="PF13460">
    <property type="entry name" value="NAD_binding_10"/>
    <property type="match status" value="1"/>
</dbReference>
<dbReference type="STRING" id="284590.Q6CMR4"/>
<feature type="domain" description="NAD(P)-binding" evidence="1">
    <location>
        <begin position="7"/>
        <end position="199"/>
    </location>
</feature>
<dbReference type="eggNOG" id="KOG1203">
    <property type="taxonomic scope" value="Eukaryota"/>
</dbReference>
<evidence type="ECO:0000259" key="1">
    <source>
        <dbReference type="Pfam" id="PF13460"/>
    </source>
</evidence>
<dbReference type="PANTHER" id="PTHR15020:SF50">
    <property type="entry name" value="UPF0659 PROTEIN YMR090W"/>
    <property type="match status" value="1"/>
</dbReference>
<dbReference type="KEGG" id="kla:KLLA0_E18283g"/>
<dbReference type="AlphaFoldDB" id="Q6CMR4"/>
<dbReference type="HOGENOM" id="CLU_025711_1_2_1"/>
<dbReference type="Gene3D" id="3.40.50.720">
    <property type="entry name" value="NAD(P)-binding Rossmann-like Domain"/>
    <property type="match status" value="1"/>
</dbReference>
<dbReference type="PANTHER" id="PTHR15020">
    <property type="entry name" value="FLAVIN REDUCTASE-RELATED"/>
    <property type="match status" value="1"/>
</dbReference>
<organism evidence="2 3">
    <name type="scientific">Kluyveromyces lactis (strain ATCC 8585 / CBS 2359 / DSM 70799 / NBRC 1267 / NRRL Y-1140 / WM37)</name>
    <name type="common">Yeast</name>
    <name type="synonym">Candida sphaerica</name>
    <dbReference type="NCBI Taxonomy" id="284590"/>
    <lineage>
        <taxon>Eukaryota</taxon>
        <taxon>Fungi</taxon>
        <taxon>Dikarya</taxon>
        <taxon>Ascomycota</taxon>
        <taxon>Saccharomycotina</taxon>
        <taxon>Saccharomycetes</taxon>
        <taxon>Saccharomycetales</taxon>
        <taxon>Saccharomycetaceae</taxon>
        <taxon>Kluyveromyces</taxon>
    </lineage>
</organism>
<dbReference type="RefSeq" id="XP_454775.1">
    <property type="nucleotide sequence ID" value="XM_454775.1"/>
</dbReference>
<dbReference type="OMA" id="YFKNEVG"/>
<gene>
    <name evidence="2" type="ORF">KLLA0_E18283g</name>
</gene>
<evidence type="ECO:0000313" key="3">
    <source>
        <dbReference type="Proteomes" id="UP000000598"/>
    </source>
</evidence>
<evidence type="ECO:0000313" key="2">
    <source>
        <dbReference type="EMBL" id="CAG99862.1"/>
    </source>
</evidence>
<dbReference type="CDD" id="cd05243">
    <property type="entry name" value="SDR_a5"/>
    <property type="match status" value="1"/>
</dbReference>
<accession>Q6CMR4</accession>
<dbReference type="InterPro" id="IPR016040">
    <property type="entry name" value="NAD(P)-bd_dom"/>
</dbReference>
<name>Q6CMR4_KLULA</name>
<dbReference type="PaxDb" id="284590-Q6CMR4"/>
<dbReference type="EMBL" id="CR382125">
    <property type="protein sequence ID" value="CAG99862.1"/>
    <property type="molecule type" value="Genomic_DNA"/>
</dbReference>
<dbReference type="GeneID" id="2894752"/>
<keyword evidence="3" id="KW-1185">Reference proteome</keyword>
<sequence length="226" mass="24931">MKVAVIGANGKVGRLVCDKLKKVDNYDPVAFVRTEEQVKYFKNEVGIDVTLTSVEDSTVGQIAEAFKKHKIEAVVFSAGAGGKSIERIFTVDLDGCCKVADACEEANISRFIVVSAIKAEDRTFWYDTALRNYYIAKNAADHYVRGTNLNYTILQPGMLETGKSTGKLCTLDLLETKKDSFFAIDRDDVAEVIVKILQHDKGTICKTIPLANGGLAIEDFLKTLYE</sequence>
<dbReference type="SUPFAM" id="SSF51735">
    <property type="entry name" value="NAD(P)-binding Rossmann-fold domains"/>
    <property type="match status" value="1"/>
</dbReference>
<dbReference type="InterPro" id="IPR036291">
    <property type="entry name" value="NAD(P)-bd_dom_sf"/>
</dbReference>
<dbReference type="InParanoid" id="Q6CMR4"/>
<dbReference type="FunCoup" id="Q6CMR4">
    <property type="interactions" value="724"/>
</dbReference>
<proteinExistence type="predicted"/>